<organism evidence="2 3">
    <name type="scientific">Linnemannia schmuckeri</name>
    <dbReference type="NCBI Taxonomy" id="64567"/>
    <lineage>
        <taxon>Eukaryota</taxon>
        <taxon>Fungi</taxon>
        <taxon>Fungi incertae sedis</taxon>
        <taxon>Mucoromycota</taxon>
        <taxon>Mortierellomycotina</taxon>
        <taxon>Mortierellomycetes</taxon>
        <taxon>Mortierellales</taxon>
        <taxon>Mortierellaceae</taxon>
        <taxon>Linnemannia</taxon>
    </lineage>
</organism>
<reference evidence="2" key="1">
    <citation type="journal article" date="2020" name="Fungal Divers.">
        <title>Resolving the Mortierellaceae phylogeny through synthesis of multi-gene phylogenetics and phylogenomics.</title>
        <authorList>
            <person name="Vandepol N."/>
            <person name="Liber J."/>
            <person name="Desiro A."/>
            <person name="Na H."/>
            <person name="Kennedy M."/>
            <person name="Barry K."/>
            <person name="Grigoriev I.V."/>
            <person name="Miller A.N."/>
            <person name="O'Donnell K."/>
            <person name="Stajich J.E."/>
            <person name="Bonito G."/>
        </authorList>
    </citation>
    <scope>NUCLEOTIDE SEQUENCE</scope>
    <source>
        <strain evidence="2">NRRL 6426</strain>
    </source>
</reference>
<evidence type="ECO:0000256" key="1">
    <source>
        <dbReference type="SAM" id="MobiDB-lite"/>
    </source>
</evidence>
<feature type="region of interest" description="Disordered" evidence="1">
    <location>
        <begin position="1"/>
        <end position="57"/>
    </location>
</feature>
<sequence>QNMLPSDLSQLSFEFSSESGGCGGKAPSTSTEHLELSSESGYGDKVPTTSTELSGSGCGFESPLVDVGSCFAGSGLDS</sequence>
<dbReference type="EMBL" id="JAAAUQ010000423">
    <property type="protein sequence ID" value="KAF9150383.1"/>
    <property type="molecule type" value="Genomic_DNA"/>
</dbReference>
<dbReference type="Proteomes" id="UP000748756">
    <property type="component" value="Unassembled WGS sequence"/>
</dbReference>
<feature type="non-terminal residue" evidence="2">
    <location>
        <position position="1"/>
    </location>
</feature>
<accession>A0A9P5VB48</accession>
<protein>
    <submittedName>
        <fullName evidence="2">Uncharacterized protein</fullName>
    </submittedName>
</protein>
<evidence type="ECO:0000313" key="2">
    <source>
        <dbReference type="EMBL" id="KAF9150383.1"/>
    </source>
</evidence>
<dbReference type="AlphaFoldDB" id="A0A9P5VB48"/>
<name>A0A9P5VB48_9FUNG</name>
<feature type="compositionally biased region" description="Polar residues" evidence="1">
    <location>
        <begin position="1"/>
        <end position="11"/>
    </location>
</feature>
<keyword evidence="3" id="KW-1185">Reference proteome</keyword>
<evidence type="ECO:0000313" key="3">
    <source>
        <dbReference type="Proteomes" id="UP000748756"/>
    </source>
</evidence>
<gene>
    <name evidence="2" type="ORF">BG015_007818</name>
</gene>
<comment type="caution">
    <text evidence="2">The sequence shown here is derived from an EMBL/GenBank/DDBJ whole genome shotgun (WGS) entry which is preliminary data.</text>
</comment>
<proteinExistence type="predicted"/>